<evidence type="ECO:0000313" key="5">
    <source>
        <dbReference type="Proteomes" id="UP001331561"/>
    </source>
</evidence>
<dbReference type="InterPro" id="IPR011006">
    <property type="entry name" value="CheY-like_superfamily"/>
</dbReference>
<dbReference type="SUPFAM" id="SSF52172">
    <property type="entry name" value="CheY-like"/>
    <property type="match status" value="1"/>
</dbReference>
<evidence type="ECO:0000313" key="4">
    <source>
        <dbReference type="EMBL" id="MEC5384885.1"/>
    </source>
</evidence>
<dbReference type="InterPro" id="IPR001789">
    <property type="entry name" value="Sig_transdc_resp-reg_receiver"/>
</dbReference>
<accession>A0ABU6K1H9</accession>
<dbReference type="PROSITE" id="PS50110">
    <property type="entry name" value="RESPONSE_REGULATORY"/>
    <property type="match status" value="1"/>
</dbReference>
<sequence length="131" mass="14532">MNSSSPTRSASTSVFIVEDSPAIRARLVELLNSIDDVHVVGEADTPATAVQGIFETQPDCVVLDIQLIGGSGIEVLRAVNPQAPGIEFIVLTNHATPQYRRFYMDAGARWFFDKTEEFERIREALPLHRPH</sequence>
<comment type="caution">
    <text evidence="4">The sequence shown here is derived from an EMBL/GenBank/DDBJ whole genome shotgun (WGS) entry which is preliminary data.</text>
</comment>
<dbReference type="Pfam" id="PF00072">
    <property type="entry name" value="Response_reg"/>
    <property type="match status" value="1"/>
</dbReference>
<evidence type="ECO:0000256" key="1">
    <source>
        <dbReference type="ARBA" id="ARBA00023125"/>
    </source>
</evidence>
<evidence type="ECO:0000259" key="3">
    <source>
        <dbReference type="PROSITE" id="PS50110"/>
    </source>
</evidence>
<dbReference type="Proteomes" id="UP001331561">
    <property type="component" value="Unassembled WGS sequence"/>
</dbReference>
<dbReference type="Gene3D" id="3.40.50.2300">
    <property type="match status" value="1"/>
</dbReference>
<organism evidence="4 5">
    <name type="scientific">Uliginosibacterium silvisoli</name>
    <dbReference type="NCBI Taxonomy" id="3114758"/>
    <lineage>
        <taxon>Bacteria</taxon>
        <taxon>Pseudomonadati</taxon>
        <taxon>Pseudomonadota</taxon>
        <taxon>Betaproteobacteria</taxon>
        <taxon>Rhodocyclales</taxon>
        <taxon>Zoogloeaceae</taxon>
        <taxon>Uliginosibacterium</taxon>
    </lineage>
</organism>
<protein>
    <submittedName>
        <fullName evidence="4">Response regulator transcription factor</fullName>
    </submittedName>
</protein>
<name>A0ABU6K1H9_9RHOO</name>
<feature type="modified residue" description="4-aspartylphosphate" evidence="2">
    <location>
        <position position="64"/>
    </location>
</feature>
<proteinExistence type="predicted"/>
<dbReference type="CDD" id="cd17535">
    <property type="entry name" value="REC_NarL-like"/>
    <property type="match status" value="1"/>
</dbReference>
<keyword evidence="1" id="KW-0238">DNA-binding</keyword>
<dbReference type="InterPro" id="IPR039420">
    <property type="entry name" value="WalR-like"/>
</dbReference>
<dbReference type="SMART" id="SM00448">
    <property type="entry name" value="REC"/>
    <property type="match status" value="1"/>
</dbReference>
<evidence type="ECO:0000256" key="2">
    <source>
        <dbReference type="PROSITE-ProRule" id="PRU00169"/>
    </source>
</evidence>
<dbReference type="RefSeq" id="WP_327597851.1">
    <property type="nucleotide sequence ID" value="NZ_JAYXHS010000001.1"/>
</dbReference>
<dbReference type="PANTHER" id="PTHR43214">
    <property type="entry name" value="TWO-COMPONENT RESPONSE REGULATOR"/>
    <property type="match status" value="1"/>
</dbReference>
<dbReference type="InterPro" id="IPR058245">
    <property type="entry name" value="NreC/VraR/RcsB-like_REC"/>
</dbReference>
<reference evidence="4 5" key="1">
    <citation type="submission" date="2024-01" db="EMBL/GenBank/DDBJ databases">
        <title>Uliginosibacterium soil sp. nov.</title>
        <authorList>
            <person name="Lv Y."/>
        </authorList>
    </citation>
    <scope>NUCLEOTIDE SEQUENCE [LARGE SCALE GENOMIC DNA]</scope>
    <source>
        <strain evidence="4 5">H3</strain>
    </source>
</reference>
<keyword evidence="5" id="KW-1185">Reference proteome</keyword>
<feature type="domain" description="Response regulatory" evidence="3">
    <location>
        <begin position="13"/>
        <end position="129"/>
    </location>
</feature>
<keyword evidence="2" id="KW-0597">Phosphoprotein</keyword>
<dbReference type="PANTHER" id="PTHR43214:SF42">
    <property type="entry name" value="TRANSCRIPTIONAL REGULATORY PROTEIN DESR"/>
    <property type="match status" value="1"/>
</dbReference>
<gene>
    <name evidence="4" type="ORF">VVD49_04080</name>
</gene>
<dbReference type="EMBL" id="JAYXHS010000001">
    <property type="protein sequence ID" value="MEC5384885.1"/>
    <property type="molecule type" value="Genomic_DNA"/>
</dbReference>